<evidence type="ECO:0000256" key="2">
    <source>
        <dbReference type="ARBA" id="ARBA00035108"/>
    </source>
</evidence>
<dbReference type="PANTHER" id="PTHR36852:SF1">
    <property type="entry name" value="PROTEIN GVPL 2"/>
    <property type="match status" value="1"/>
</dbReference>
<dbReference type="PANTHER" id="PTHR36852">
    <property type="entry name" value="PROTEIN GVPL 2"/>
    <property type="match status" value="1"/>
</dbReference>
<accession>A0ABZ0HMJ2</accession>
<dbReference type="EMBL" id="CP136862">
    <property type="protein sequence ID" value="WOJ88509.1"/>
    <property type="molecule type" value="Genomic_DNA"/>
</dbReference>
<sequence length="283" mass="31025">MSQVEPLPSVGYGPRSPVLESGEAICLFAFAERAGALGRLPPDGAPEHRLALHLVGSVAALIGIVPIEEYCGVDAERHLTDVAWLAPRVRRHAEVVEWAMQGSPVFPAPFGTLYMSVNSLSAFMRAHETTIADFLHKVADKEEWELRAGVQFDSPEILDELACSAWPEWREMSKGARYLRLCRDRNALLEFGRAEAVALVSDLVAELQPLTAAIRRHDLGRRSDSSAAEPVARWALLVPKSAVATLRERVRVAAVCASRRHVAVALSGPWPPFSFRPDLNAPN</sequence>
<dbReference type="Pfam" id="PF06386">
    <property type="entry name" value="GvpL_GvpF"/>
    <property type="match status" value="1"/>
</dbReference>
<evidence type="ECO:0000313" key="4">
    <source>
        <dbReference type="EMBL" id="WOJ88509.1"/>
    </source>
</evidence>
<keyword evidence="5" id="KW-1185">Reference proteome</keyword>
<organism evidence="4 5">
    <name type="scientific">Methylocapsa polymorpha</name>
    <dbReference type="NCBI Taxonomy" id="3080828"/>
    <lineage>
        <taxon>Bacteria</taxon>
        <taxon>Pseudomonadati</taxon>
        <taxon>Pseudomonadota</taxon>
        <taxon>Alphaproteobacteria</taxon>
        <taxon>Hyphomicrobiales</taxon>
        <taxon>Beijerinckiaceae</taxon>
        <taxon>Methylocapsa</taxon>
    </lineage>
</organism>
<reference evidence="4 5" key="1">
    <citation type="submission" date="2023-10" db="EMBL/GenBank/DDBJ databases">
        <title>Novel methanotroph of the genus Methylocapsa from a subarctic wetland.</title>
        <authorList>
            <person name="Belova S.E."/>
            <person name="Oshkin I.Y."/>
            <person name="Miroshnikov K."/>
            <person name="Dedysh S.N."/>
        </authorList>
    </citation>
    <scope>NUCLEOTIDE SEQUENCE [LARGE SCALE GENOMIC DNA]</scope>
    <source>
        <strain evidence="4 5">RX1</strain>
    </source>
</reference>
<comment type="subcellular location">
    <subcellularLocation>
        <location evidence="2">Gas vesicle</location>
    </subcellularLocation>
</comment>
<comment type="similarity">
    <text evidence="3">Belongs to the gas vesicle GvpF/GvpL family.</text>
</comment>
<evidence type="ECO:0000256" key="3">
    <source>
        <dbReference type="ARBA" id="ARBA00035643"/>
    </source>
</evidence>
<dbReference type="Proteomes" id="UP001626536">
    <property type="component" value="Chromosome"/>
</dbReference>
<evidence type="ECO:0000313" key="5">
    <source>
        <dbReference type="Proteomes" id="UP001626536"/>
    </source>
</evidence>
<proteinExistence type="inferred from homology"/>
<dbReference type="InterPro" id="IPR009430">
    <property type="entry name" value="GvpL/GvpF"/>
</dbReference>
<keyword evidence="1" id="KW-0304">Gas vesicle</keyword>
<protein>
    <submittedName>
        <fullName evidence="4">GvpL/GvpF family gas vesicle protein</fullName>
    </submittedName>
</protein>
<evidence type="ECO:0000256" key="1">
    <source>
        <dbReference type="ARBA" id="ARBA00022987"/>
    </source>
</evidence>
<gene>
    <name evidence="4" type="ORF">RZS28_11815</name>
</gene>
<dbReference type="RefSeq" id="WP_407337947.1">
    <property type="nucleotide sequence ID" value="NZ_CP136862.1"/>
</dbReference>
<name>A0ABZ0HMJ2_9HYPH</name>